<dbReference type="EC" id="2.1.1.77" evidence="3"/>
<keyword evidence="8" id="KW-0949">S-adenosyl-L-methionine</keyword>
<evidence type="ECO:0000256" key="5">
    <source>
        <dbReference type="ARBA" id="ARBA00022490"/>
    </source>
</evidence>
<dbReference type="PANTHER" id="PTHR11579">
    <property type="entry name" value="PROTEIN-L-ISOASPARTATE O-METHYLTRANSFERASE"/>
    <property type="match status" value="1"/>
</dbReference>
<sequence length="364" mass="39676">MELDQRHARLIERLETTEAVRAAFADHPRHRFIPDLVWSEVVGPPLSRTDAPEEWAEYVYSDGYVVTQANEGGEATMNTPTSSSSAPQIMADMIRAARIVPGMRVLEIGTGTGWNAAILSSLVGPEGTVTTVEVDPRIAEQASERLERIGVRSVRGPGLPNKETYGAVIATCSVHRVPTGWIEQAEDDASIVVPWAIYATNGPTPIAALRKVGPTIAEGPLVRDASFMRDRTQPVVHKRFPGMDAEACDRGEFPIGSTELLSRDLLTRLALTCPETQVSVGMRPWEGKAERIVALGTDGGWAYIWPDGSTTSGGTRPLVEVFAEAHDLLAGEGWPPLTEFSLEVDTTENVYRVRAPFGVWEHQV</sequence>
<dbReference type="InterPro" id="IPR000682">
    <property type="entry name" value="PCMT"/>
</dbReference>
<gene>
    <name evidence="12" type="ORF">GTW20_06710</name>
</gene>
<accession>A0A7K2IPR8</accession>
<protein>
    <recommendedName>
        <fullName evidence="4">Protein-L-isoaspartate O-methyltransferase</fullName>
        <ecNumber evidence="3">2.1.1.77</ecNumber>
    </recommendedName>
    <alternativeName>
        <fullName evidence="11">L-isoaspartyl protein carboxyl methyltransferase</fullName>
    </alternativeName>
    <alternativeName>
        <fullName evidence="9">Protein L-isoaspartyl methyltransferase</fullName>
    </alternativeName>
    <alternativeName>
        <fullName evidence="10">Protein-beta-aspartate methyltransferase</fullName>
    </alternativeName>
</protein>
<proteinExistence type="inferred from homology"/>
<evidence type="ECO:0000256" key="7">
    <source>
        <dbReference type="ARBA" id="ARBA00022679"/>
    </source>
</evidence>
<keyword evidence="7 12" id="KW-0808">Transferase</keyword>
<keyword evidence="5" id="KW-0963">Cytoplasm</keyword>
<dbReference type="GO" id="GO:0005737">
    <property type="term" value="C:cytoplasm"/>
    <property type="evidence" value="ECO:0007669"/>
    <property type="project" value="UniProtKB-SubCell"/>
</dbReference>
<dbReference type="InterPro" id="IPR029063">
    <property type="entry name" value="SAM-dependent_MTases_sf"/>
</dbReference>
<evidence type="ECO:0000256" key="6">
    <source>
        <dbReference type="ARBA" id="ARBA00022603"/>
    </source>
</evidence>
<evidence type="ECO:0000256" key="9">
    <source>
        <dbReference type="ARBA" id="ARBA00030757"/>
    </source>
</evidence>
<evidence type="ECO:0000256" key="8">
    <source>
        <dbReference type="ARBA" id="ARBA00022691"/>
    </source>
</evidence>
<comment type="subcellular location">
    <subcellularLocation>
        <location evidence="1">Cytoplasm</location>
    </subcellularLocation>
</comment>
<evidence type="ECO:0000256" key="2">
    <source>
        <dbReference type="ARBA" id="ARBA00005369"/>
    </source>
</evidence>
<keyword evidence="6 12" id="KW-0489">Methyltransferase</keyword>
<dbReference type="Pfam" id="PF01135">
    <property type="entry name" value="PCMT"/>
    <property type="match status" value="1"/>
</dbReference>
<dbReference type="GO" id="GO:0032259">
    <property type="term" value="P:methylation"/>
    <property type="evidence" value="ECO:0007669"/>
    <property type="project" value="UniProtKB-KW"/>
</dbReference>
<organism evidence="12 13">
    <name type="scientific">Nocardiopsis alba</name>
    <dbReference type="NCBI Taxonomy" id="53437"/>
    <lineage>
        <taxon>Bacteria</taxon>
        <taxon>Bacillati</taxon>
        <taxon>Actinomycetota</taxon>
        <taxon>Actinomycetes</taxon>
        <taxon>Streptosporangiales</taxon>
        <taxon>Nocardiopsidaceae</taxon>
        <taxon>Nocardiopsis</taxon>
    </lineage>
</organism>
<evidence type="ECO:0000256" key="11">
    <source>
        <dbReference type="ARBA" id="ARBA00031350"/>
    </source>
</evidence>
<evidence type="ECO:0000313" key="13">
    <source>
        <dbReference type="Proteomes" id="UP000467124"/>
    </source>
</evidence>
<dbReference type="GO" id="GO:0004719">
    <property type="term" value="F:protein-L-isoaspartate (D-aspartate) O-methyltransferase activity"/>
    <property type="evidence" value="ECO:0007669"/>
    <property type="project" value="UniProtKB-EC"/>
</dbReference>
<dbReference type="Proteomes" id="UP000467124">
    <property type="component" value="Unassembled WGS sequence"/>
</dbReference>
<comment type="similarity">
    <text evidence="2">Belongs to the methyltransferase superfamily. L-isoaspartyl/D-aspartyl protein methyltransferase family.</text>
</comment>
<evidence type="ECO:0000256" key="10">
    <source>
        <dbReference type="ARBA" id="ARBA00031323"/>
    </source>
</evidence>
<evidence type="ECO:0000256" key="3">
    <source>
        <dbReference type="ARBA" id="ARBA00011890"/>
    </source>
</evidence>
<dbReference type="CDD" id="cd02440">
    <property type="entry name" value="AdoMet_MTases"/>
    <property type="match status" value="1"/>
</dbReference>
<comment type="caution">
    <text evidence="12">The sequence shown here is derived from an EMBL/GenBank/DDBJ whole genome shotgun (WGS) entry which is preliminary data.</text>
</comment>
<dbReference type="EMBL" id="WWHY01000001">
    <property type="protein sequence ID" value="MYR31972.1"/>
    <property type="molecule type" value="Genomic_DNA"/>
</dbReference>
<evidence type="ECO:0000313" key="12">
    <source>
        <dbReference type="EMBL" id="MYR31972.1"/>
    </source>
</evidence>
<dbReference type="RefSeq" id="WP_161110548.1">
    <property type="nucleotide sequence ID" value="NZ_WWHY01000001.1"/>
</dbReference>
<reference evidence="12 13" key="1">
    <citation type="journal article" date="2019" name="Nat. Commun.">
        <title>The antimicrobial potential of Streptomyces from insect microbiomes.</title>
        <authorList>
            <person name="Chevrette M.G."/>
            <person name="Carlson C.M."/>
            <person name="Ortega H.E."/>
            <person name="Thomas C."/>
            <person name="Ananiev G.E."/>
            <person name="Barns K.J."/>
            <person name="Book A.J."/>
            <person name="Cagnazzo J."/>
            <person name="Carlos C."/>
            <person name="Flanigan W."/>
            <person name="Grubbs K.J."/>
            <person name="Horn H.A."/>
            <person name="Hoffmann F.M."/>
            <person name="Klassen J.L."/>
            <person name="Knack J.J."/>
            <person name="Lewin G.R."/>
            <person name="McDonald B.R."/>
            <person name="Muller L."/>
            <person name="Melo W.G.P."/>
            <person name="Pinto-Tomas A.A."/>
            <person name="Schmitz A."/>
            <person name="Wendt-Pienkowski E."/>
            <person name="Wildman S."/>
            <person name="Zhao M."/>
            <person name="Zhang F."/>
            <person name="Bugni T.S."/>
            <person name="Andes D.R."/>
            <person name="Pupo M.T."/>
            <person name="Currie C.R."/>
        </authorList>
    </citation>
    <scope>NUCLEOTIDE SEQUENCE [LARGE SCALE GENOMIC DNA]</scope>
    <source>
        <strain evidence="12 13">SID5840</strain>
    </source>
</reference>
<dbReference type="PANTHER" id="PTHR11579:SF0">
    <property type="entry name" value="PROTEIN-L-ISOASPARTATE(D-ASPARTATE) O-METHYLTRANSFERASE"/>
    <property type="match status" value="1"/>
</dbReference>
<dbReference type="AlphaFoldDB" id="A0A7K2IPR8"/>
<dbReference type="Gene3D" id="3.40.50.150">
    <property type="entry name" value="Vaccinia Virus protein VP39"/>
    <property type="match status" value="1"/>
</dbReference>
<dbReference type="SUPFAM" id="SSF53335">
    <property type="entry name" value="S-adenosyl-L-methionine-dependent methyltransferases"/>
    <property type="match status" value="1"/>
</dbReference>
<evidence type="ECO:0000256" key="1">
    <source>
        <dbReference type="ARBA" id="ARBA00004496"/>
    </source>
</evidence>
<name>A0A7K2IPR8_9ACTN</name>
<evidence type="ECO:0000256" key="4">
    <source>
        <dbReference type="ARBA" id="ARBA00013346"/>
    </source>
</evidence>